<evidence type="ECO:0000313" key="2">
    <source>
        <dbReference type="EMBL" id="MDV6236285.1"/>
    </source>
</evidence>
<organism evidence="2 3">
    <name type="scientific">Leptospira ellisii</name>
    <dbReference type="NCBI Taxonomy" id="2023197"/>
    <lineage>
        <taxon>Bacteria</taxon>
        <taxon>Pseudomonadati</taxon>
        <taxon>Spirochaetota</taxon>
        <taxon>Spirochaetia</taxon>
        <taxon>Leptospirales</taxon>
        <taxon>Leptospiraceae</taxon>
        <taxon>Leptospira</taxon>
    </lineage>
</organism>
<dbReference type="EMBL" id="NPEF02000013">
    <property type="protein sequence ID" value="MDV6236285.1"/>
    <property type="molecule type" value="Genomic_DNA"/>
</dbReference>
<feature type="domain" description="FecR protein" evidence="1">
    <location>
        <begin position="59"/>
        <end position="144"/>
    </location>
</feature>
<sequence length="238" mass="25855">MILKSAFVSFFFGIVFFPSYLSAGEEVAVALFVTGKVHFTQGAKTEALKKNTVLTKSAKVETADGKADLQLGANAVIRLAPYTKIEIAELFSDGSKNTTKVKLVSGKLFANVQKSTQKEDLQISSASYTAGVRGTQFVIGEEKSGSPKNEDSDIPDGVFVNEGQVAVDSSSGGGNINLNAGEQASWNGKELLLEPLKEFMKEKMKIIQTFKTIKAENYRLLKDQKLKNKELLEGFPKS</sequence>
<name>A0AAE4TZC1_9LEPT</name>
<keyword evidence="3" id="KW-1185">Reference proteome</keyword>
<dbReference type="InterPro" id="IPR006860">
    <property type="entry name" value="FecR"/>
</dbReference>
<accession>A0AAE4TZC1</accession>
<protein>
    <submittedName>
        <fullName evidence="2">FecR family protein</fullName>
    </submittedName>
</protein>
<dbReference type="RefSeq" id="WP_317573113.1">
    <property type="nucleotide sequence ID" value="NZ_NPEF02000013.1"/>
</dbReference>
<comment type="caution">
    <text evidence="2">The sequence shown here is derived from an EMBL/GenBank/DDBJ whole genome shotgun (WGS) entry which is preliminary data.</text>
</comment>
<dbReference type="Proteomes" id="UP000232122">
    <property type="component" value="Unassembled WGS sequence"/>
</dbReference>
<dbReference type="AlphaFoldDB" id="A0AAE4TZC1"/>
<proteinExistence type="predicted"/>
<evidence type="ECO:0000313" key="3">
    <source>
        <dbReference type="Proteomes" id="UP000232122"/>
    </source>
</evidence>
<gene>
    <name evidence="2" type="ORF">CH379_011680</name>
</gene>
<dbReference type="PANTHER" id="PTHR38731">
    <property type="entry name" value="LIPL45-RELATED LIPOPROTEIN-RELATED"/>
    <property type="match status" value="1"/>
</dbReference>
<evidence type="ECO:0000259" key="1">
    <source>
        <dbReference type="Pfam" id="PF04773"/>
    </source>
</evidence>
<dbReference type="PANTHER" id="PTHR38731:SF1">
    <property type="entry name" value="FECR PROTEIN DOMAIN-CONTAINING PROTEIN"/>
    <property type="match status" value="1"/>
</dbReference>
<dbReference type="Pfam" id="PF04773">
    <property type="entry name" value="FecR"/>
    <property type="match status" value="1"/>
</dbReference>
<reference evidence="2 3" key="1">
    <citation type="journal article" date="2018" name="Microb. Genom.">
        <title>Deciphering the unexplored Leptospira diversity from soils uncovers genomic evolution to virulence.</title>
        <authorList>
            <person name="Thibeaux R."/>
            <person name="Iraola G."/>
            <person name="Ferres I."/>
            <person name="Bierque E."/>
            <person name="Girault D."/>
            <person name="Soupe-Gilbert M.E."/>
            <person name="Picardeau M."/>
            <person name="Goarant C."/>
        </authorList>
    </citation>
    <scope>NUCLEOTIDE SEQUENCE [LARGE SCALE GENOMIC DNA]</scope>
    <source>
        <strain evidence="2 3">ATI7-C-A5</strain>
    </source>
</reference>
<dbReference type="Gene3D" id="2.60.120.1440">
    <property type="match status" value="1"/>
</dbReference>